<dbReference type="PANTHER" id="PTHR33064:SF37">
    <property type="entry name" value="RIBONUCLEASE H"/>
    <property type="match status" value="1"/>
</dbReference>
<accession>A0A2G9GP88</accession>
<organism evidence="2 3">
    <name type="scientific">Handroanthus impetiginosus</name>
    <dbReference type="NCBI Taxonomy" id="429701"/>
    <lineage>
        <taxon>Eukaryota</taxon>
        <taxon>Viridiplantae</taxon>
        <taxon>Streptophyta</taxon>
        <taxon>Embryophyta</taxon>
        <taxon>Tracheophyta</taxon>
        <taxon>Spermatophyta</taxon>
        <taxon>Magnoliopsida</taxon>
        <taxon>eudicotyledons</taxon>
        <taxon>Gunneridae</taxon>
        <taxon>Pentapetalae</taxon>
        <taxon>asterids</taxon>
        <taxon>lamiids</taxon>
        <taxon>Lamiales</taxon>
        <taxon>Bignoniaceae</taxon>
        <taxon>Crescentiina</taxon>
        <taxon>Tabebuia alliance</taxon>
        <taxon>Handroanthus</taxon>
    </lineage>
</organism>
<dbReference type="InterPro" id="IPR043128">
    <property type="entry name" value="Rev_trsase/Diguanyl_cyclase"/>
</dbReference>
<dbReference type="Gene3D" id="3.30.70.270">
    <property type="match status" value="2"/>
</dbReference>
<comment type="caution">
    <text evidence="2">The sequence shown here is derived from an EMBL/GenBank/DDBJ whole genome shotgun (WGS) entry which is preliminary data.</text>
</comment>
<dbReference type="EC" id="2.7.7.7" evidence="2"/>
<proteinExistence type="predicted"/>
<dbReference type="InterPro" id="IPR051320">
    <property type="entry name" value="Viral_Replic_Matur_Polypro"/>
</dbReference>
<evidence type="ECO:0000313" key="2">
    <source>
        <dbReference type="EMBL" id="PIN07068.1"/>
    </source>
</evidence>
<gene>
    <name evidence="2" type="ORF">CDL12_20373</name>
</gene>
<keyword evidence="3" id="KW-1185">Reference proteome</keyword>
<protein>
    <submittedName>
        <fullName evidence="2">DNA-directed DNA polymerase</fullName>
        <ecNumber evidence="2">2.7.7.7</ecNumber>
    </submittedName>
</protein>
<dbReference type="OrthoDB" id="1685174at2759"/>
<feature type="domain" description="Reverse transcriptase" evidence="1">
    <location>
        <begin position="1"/>
        <end position="66"/>
    </location>
</feature>
<keyword evidence="2" id="KW-0808">Transferase</keyword>
<dbReference type="GO" id="GO:0003887">
    <property type="term" value="F:DNA-directed DNA polymerase activity"/>
    <property type="evidence" value="ECO:0007669"/>
    <property type="project" value="UniProtKB-KW"/>
</dbReference>
<evidence type="ECO:0000259" key="1">
    <source>
        <dbReference type="PROSITE" id="PS50878"/>
    </source>
</evidence>
<reference evidence="3" key="1">
    <citation type="journal article" date="2018" name="Gigascience">
        <title>Genome assembly of the Pink Ipe (Handroanthus impetiginosus, Bignoniaceae), a highly valued, ecologically keystone Neotropical timber forest tree.</title>
        <authorList>
            <person name="Silva-Junior O.B."/>
            <person name="Grattapaglia D."/>
            <person name="Novaes E."/>
            <person name="Collevatti R.G."/>
        </authorList>
    </citation>
    <scope>NUCLEOTIDE SEQUENCE [LARGE SCALE GENOMIC DNA]</scope>
    <source>
        <strain evidence="3">cv. UFG-1</strain>
    </source>
</reference>
<dbReference type="InterPro" id="IPR000477">
    <property type="entry name" value="RT_dom"/>
</dbReference>
<dbReference type="SUPFAM" id="SSF56672">
    <property type="entry name" value="DNA/RNA polymerases"/>
    <property type="match status" value="1"/>
</dbReference>
<dbReference type="PROSITE" id="PS50878">
    <property type="entry name" value="RT_POL"/>
    <property type="match status" value="1"/>
</dbReference>
<dbReference type="STRING" id="429701.A0A2G9GP88"/>
<keyword evidence="2" id="KW-0239">DNA-directed DNA polymerase</keyword>
<dbReference type="InterPro" id="IPR043502">
    <property type="entry name" value="DNA/RNA_pol_sf"/>
</dbReference>
<dbReference type="EMBL" id="NKXS01004227">
    <property type="protein sequence ID" value="PIN07068.1"/>
    <property type="molecule type" value="Genomic_DNA"/>
</dbReference>
<name>A0A2G9GP88_9LAMI</name>
<dbReference type="PANTHER" id="PTHR33064">
    <property type="entry name" value="POL PROTEIN"/>
    <property type="match status" value="1"/>
</dbReference>
<dbReference type="Pfam" id="PF00078">
    <property type="entry name" value="RVT_1"/>
    <property type="match status" value="1"/>
</dbReference>
<keyword evidence="2" id="KW-0548">Nucleotidyltransferase</keyword>
<evidence type="ECO:0000313" key="3">
    <source>
        <dbReference type="Proteomes" id="UP000231279"/>
    </source>
</evidence>
<sequence>MDGIFKDLKDFCLVYINDVLIFSKTLEEHKKYLEIVCKKFKDNGIILSPNKIELEKSEIDYLGIILSSTGIIFQPHITTKIKEFPEKLETLKELQNLLGLLNYGRQFVKNLSKWEKLFLEKLKNAQKNQKNSNTKIDWSEVDTKRLQEIKNFFKPNLKVYFSKETDLLILETDASDSFWRVVLKAASITLENFQKEEKILEILK</sequence>
<dbReference type="AlphaFoldDB" id="A0A2G9GP88"/>
<dbReference type="Proteomes" id="UP000231279">
    <property type="component" value="Unassembled WGS sequence"/>
</dbReference>